<keyword evidence="5" id="KW-0067">ATP-binding</keyword>
<dbReference type="Pfam" id="PF00931">
    <property type="entry name" value="NB-ARC"/>
    <property type="match status" value="1"/>
</dbReference>
<feature type="domain" description="R13L1/DRL21-like LRR repeat region" evidence="9">
    <location>
        <begin position="644"/>
        <end position="769"/>
    </location>
</feature>
<dbReference type="InterPro" id="IPR002182">
    <property type="entry name" value="NB-ARC"/>
</dbReference>
<dbReference type="CDD" id="cd14798">
    <property type="entry name" value="RX-CC_like"/>
    <property type="match status" value="1"/>
</dbReference>
<dbReference type="SUPFAM" id="SSF52058">
    <property type="entry name" value="L domain-like"/>
    <property type="match status" value="1"/>
</dbReference>
<evidence type="ECO:0000259" key="6">
    <source>
        <dbReference type="Pfam" id="PF00931"/>
    </source>
</evidence>
<dbReference type="InterPro" id="IPR032675">
    <property type="entry name" value="LRR_dom_sf"/>
</dbReference>
<evidence type="ECO:0000256" key="2">
    <source>
        <dbReference type="ARBA" id="ARBA00022737"/>
    </source>
</evidence>
<reference evidence="10 11" key="1">
    <citation type="journal article" date="2023" name="Plants (Basel)">
        <title>Bridging the Gap: Combining Genomics and Transcriptomics Approaches to Understand Stylosanthes scabra, an Orphan Legume from the Brazilian Caatinga.</title>
        <authorList>
            <person name="Ferreira-Neto J.R.C."/>
            <person name="da Silva M.D."/>
            <person name="Binneck E."/>
            <person name="de Melo N.F."/>
            <person name="da Silva R.H."/>
            <person name="de Melo A.L.T.M."/>
            <person name="Pandolfi V."/>
            <person name="Bustamante F.O."/>
            <person name="Brasileiro-Vidal A.C."/>
            <person name="Benko-Iseppon A.M."/>
        </authorList>
    </citation>
    <scope>NUCLEOTIDE SEQUENCE [LARGE SCALE GENOMIC DNA]</scope>
    <source>
        <tissue evidence="10">Leaves</tissue>
    </source>
</reference>
<sequence>MAEAVIQIVIDNVTSLIQNEAGPILSFNEDLEKLKSRLTSIKTTLQDAEEKQFTQSSIKDAAYMLDDILDECATHALELHDGENSGLPGKFQCSCLSSFNPKHVSFRCKTTKKMKMVRDRLDDIAKERHDFHLKEIVMDTRTGVMDWRQTTSLITQPQVYGREKERDNIIDFLVGDASNSQDLSVYPILGVGGLGKTTLAQLIFNHERVVQHFELRIWVCVSEDFSLIRMTKAIIQSASGHACEDMELEPLQRRLGDIIERKRYLLVLDDVWDDNQDNWQRLRSILACGAQELSDNDCWELFKQRAFGPNEEEREELVIIGKEILKKCAGVPLAAIALGSLLRFKREEREWLSIRDNNLWSLQDENSVMPALRFSYLNLPVPLRQCFAFCAIFPKDAIIEKQFLMELWVANGFIPSSEMLEAENVCDQVWNELYWRSFFQDIETDEVGKIKSFKMHDLIHDLAQSVTQEICCITDDNGINSVPRVTRHLSIYSEEFLEKENTIGLHQVRSLKSYLIPRNYYVRQFLPLDVLKCYSLRVLQCMMLNHLPASIGDLKYLRYLNIFKGKFKTLPESICKLRNLQVLNLDFCHDLETLPACLKQLKALQHLYLRECFSLLSMPPSIGELASLRTLSIFVANKGRGYGLKELGTLKLKGELHIKHLENVTNVADAEEANMGEKDLLRIHLSWDGVEESSLQGKDVDQVLEVLQTSTHHLQILQVDRYPGVQFPQWMGSPSLKHLHHVIIVDCKNSSSLPALGKLPSLKRLEISNIKHVTYLDNETDDNTGGFTALESLILDKLPNLIRLTREEGEFMFPKLSHLLINECPELSLPSLPFLKKLKVSGKCKKPLSMTD</sequence>
<name>A0ABU6UE00_9FABA</name>
<evidence type="ECO:0000313" key="11">
    <source>
        <dbReference type="Proteomes" id="UP001341840"/>
    </source>
</evidence>
<feature type="domain" description="NB-ARC" evidence="6">
    <location>
        <begin position="164"/>
        <end position="285"/>
    </location>
</feature>
<dbReference type="InterPro" id="IPR036388">
    <property type="entry name" value="WH-like_DNA-bd_sf"/>
</dbReference>
<dbReference type="InterPro" id="IPR042197">
    <property type="entry name" value="Apaf_helical"/>
</dbReference>
<keyword evidence="3" id="KW-0547">Nucleotide-binding</keyword>
<evidence type="ECO:0000259" key="7">
    <source>
        <dbReference type="Pfam" id="PF18052"/>
    </source>
</evidence>
<evidence type="ECO:0000313" key="10">
    <source>
        <dbReference type="EMBL" id="MED6159104.1"/>
    </source>
</evidence>
<organism evidence="10 11">
    <name type="scientific">Stylosanthes scabra</name>
    <dbReference type="NCBI Taxonomy" id="79078"/>
    <lineage>
        <taxon>Eukaryota</taxon>
        <taxon>Viridiplantae</taxon>
        <taxon>Streptophyta</taxon>
        <taxon>Embryophyta</taxon>
        <taxon>Tracheophyta</taxon>
        <taxon>Spermatophyta</taxon>
        <taxon>Magnoliopsida</taxon>
        <taxon>eudicotyledons</taxon>
        <taxon>Gunneridae</taxon>
        <taxon>Pentapetalae</taxon>
        <taxon>rosids</taxon>
        <taxon>fabids</taxon>
        <taxon>Fabales</taxon>
        <taxon>Fabaceae</taxon>
        <taxon>Papilionoideae</taxon>
        <taxon>50 kb inversion clade</taxon>
        <taxon>dalbergioids sensu lato</taxon>
        <taxon>Dalbergieae</taxon>
        <taxon>Pterocarpus clade</taxon>
        <taxon>Stylosanthes</taxon>
    </lineage>
</organism>
<feature type="domain" description="Disease resistance N-terminal" evidence="7">
    <location>
        <begin position="5"/>
        <end position="81"/>
    </location>
</feature>
<dbReference type="InterPro" id="IPR056789">
    <property type="entry name" value="LRR_R13L1-DRL21"/>
</dbReference>
<keyword evidence="1" id="KW-0433">Leucine-rich repeat</keyword>
<keyword evidence="2" id="KW-0677">Repeat</keyword>
<keyword evidence="4" id="KW-0611">Plant defense</keyword>
<dbReference type="InterPro" id="IPR038005">
    <property type="entry name" value="RX-like_CC"/>
</dbReference>
<dbReference type="Gene3D" id="3.80.10.10">
    <property type="entry name" value="Ribonuclease Inhibitor"/>
    <property type="match status" value="2"/>
</dbReference>
<feature type="domain" description="Disease resistance protein winged helix" evidence="8">
    <location>
        <begin position="392"/>
        <end position="463"/>
    </location>
</feature>
<dbReference type="InterPro" id="IPR027417">
    <property type="entry name" value="P-loop_NTPase"/>
</dbReference>
<dbReference type="InterPro" id="IPR041118">
    <property type="entry name" value="Rx_N"/>
</dbReference>
<dbReference type="Gene3D" id="1.20.5.4130">
    <property type="match status" value="1"/>
</dbReference>
<evidence type="ECO:0000256" key="3">
    <source>
        <dbReference type="ARBA" id="ARBA00022741"/>
    </source>
</evidence>
<dbReference type="Gene3D" id="1.10.8.430">
    <property type="entry name" value="Helical domain of apoptotic protease-activating factors"/>
    <property type="match status" value="1"/>
</dbReference>
<dbReference type="Pfam" id="PF25019">
    <property type="entry name" value="LRR_R13L1-DRL21"/>
    <property type="match status" value="1"/>
</dbReference>
<gene>
    <name evidence="10" type="ORF">PIB30_039252</name>
</gene>
<dbReference type="PRINTS" id="PR00364">
    <property type="entry name" value="DISEASERSIST"/>
</dbReference>
<dbReference type="Gene3D" id="1.10.10.10">
    <property type="entry name" value="Winged helix-like DNA-binding domain superfamily/Winged helix DNA-binding domain"/>
    <property type="match status" value="1"/>
</dbReference>
<dbReference type="Pfam" id="PF23559">
    <property type="entry name" value="WHD_DRP"/>
    <property type="match status" value="1"/>
</dbReference>
<dbReference type="Proteomes" id="UP001341840">
    <property type="component" value="Unassembled WGS sequence"/>
</dbReference>
<dbReference type="Gene3D" id="3.40.50.300">
    <property type="entry name" value="P-loop containing nucleotide triphosphate hydrolases"/>
    <property type="match status" value="1"/>
</dbReference>
<dbReference type="Pfam" id="PF18052">
    <property type="entry name" value="Rx_N"/>
    <property type="match status" value="1"/>
</dbReference>
<keyword evidence="11" id="KW-1185">Reference proteome</keyword>
<comment type="caution">
    <text evidence="10">The sequence shown here is derived from an EMBL/GenBank/DDBJ whole genome shotgun (WGS) entry which is preliminary data.</text>
</comment>
<dbReference type="InterPro" id="IPR058922">
    <property type="entry name" value="WHD_DRP"/>
</dbReference>
<evidence type="ECO:0000256" key="1">
    <source>
        <dbReference type="ARBA" id="ARBA00022614"/>
    </source>
</evidence>
<protein>
    <submittedName>
        <fullName evidence="10">Uncharacterized protein</fullName>
    </submittedName>
</protein>
<proteinExistence type="predicted"/>
<accession>A0ABU6UE00</accession>
<evidence type="ECO:0000259" key="9">
    <source>
        <dbReference type="Pfam" id="PF25019"/>
    </source>
</evidence>
<evidence type="ECO:0000256" key="4">
    <source>
        <dbReference type="ARBA" id="ARBA00022821"/>
    </source>
</evidence>
<dbReference type="PANTHER" id="PTHR36766">
    <property type="entry name" value="PLANT BROAD-SPECTRUM MILDEW RESISTANCE PROTEIN RPW8"/>
    <property type="match status" value="1"/>
</dbReference>
<dbReference type="PANTHER" id="PTHR36766:SF42">
    <property type="entry name" value="NB-ARC DOMAIN DISEASE RESISTANCE PROTEIN"/>
    <property type="match status" value="1"/>
</dbReference>
<evidence type="ECO:0000256" key="5">
    <source>
        <dbReference type="ARBA" id="ARBA00022840"/>
    </source>
</evidence>
<evidence type="ECO:0000259" key="8">
    <source>
        <dbReference type="Pfam" id="PF23559"/>
    </source>
</evidence>
<dbReference type="SUPFAM" id="SSF52540">
    <property type="entry name" value="P-loop containing nucleoside triphosphate hydrolases"/>
    <property type="match status" value="1"/>
</dbReference>
<dbReference type="EMBL" id="JASCZI010121035">
    <property type="protein sequence ID" value="MED6159104.1"/>
    <property type="molecule type" value="Genomic_DNA"/>
</dbReference>